<feature type="domain" description="HTH cro/C1-type" evidence="1">
    <location>
        <begin position="9"/>
        <end position="64"/>
    </location>
</feature>
<keyword evidence="3" id="KW-1185">Reference proteome</keyword>
<dbReference type="Proteomes" id="UP000295444">
    <property type="component" value="Unassembled WGS sequence"/>
</dbReference>
<organism evidence="2 3">
    <name type="scientific">Labedaea rhizosphaerae</name>
    <dbReference type="NCBI Taxonomy" id="598644"/>
    <lineage>
        <taxon>Bacteria</taxon>
        <taxon>Bacillati</taxon>
        <taxon>Actinomycetota</taxon>
        <taxon>Actinomycetes</taxon>
        <taxon>Pseudonocardiales</taxon>
        <taxon>Pseudonocardiaceae</taxon>
        <taxon>Labedaea</taxon>
    </lineage>
</organism>
<proteinExistence type="predicted"/>
<dbReference type="EMBL" id="SNXZ01000004">
    <property type="protein sequence ID" value="TDP96379.1"/>
    <property type="molecule type" value="Genomic_DNA"/>
</dbReference>
<gene>
    <name evidence="2" type="ORF">EV186_104364</name>
</gene>
<accession>A0A4R6S8R9</accession>
<evidence type="ECO:0000313" key="2">
    <source>
        <dbReference type="EMBL" id="TDP96379.1"/>
    </source>
</evidence>
<comment type="caution">
    <text evidence="2">The sequence shown here is derived from an EMBL/GenBank/DDBJ whole genome shotgun (WGS) entry which is preliminary data.</text>
</comment>
<reference evidence="2 3" key="1">
    <citation type="submission" date="2019-03" db="EMBL/GenBank/DDBJ databases">
        <title>Genomic Encyclopedia of Type Strains, Phase IV (KMG-IV): sequencing the most valuable type-strain genomes for metagenomic binning, comparative biology and taxonomic classification.</title>
        <authorList>
            <person name="Goeker M."/>
        </authorList>
    </citation>
    <scope>NUCLEOTIDE SEQUENCE [LARGE SCALE GENOMIC DNA]</scope>
    <source>
        <strain evidence="2 3">DSM 45361</strain>
    </source>
</reference>
<dbReference type="AlphaFoldDB" id="A0A4R6S8R9"/>
<name>A0A4R6S8R9_LABRH</name>
<evidence type="ECO:0000259" key="1">
    <source>
        <dbReference type="PROSITE" id="PS50943"/>
    </source>
</evidence>
<dbReference type="InterPro" id="IPR001387">
    <property type="entry name" value="Cro/C1-type_HTH"/>
</dbReference>
<dbReference type="SMART" id="SM00530">
    <property type="entry name" value="HTH_XRE"/>
    <property type="match status" value="1"/>
</dbReference>
<evidence type="ECO:0000313" key="3">
    <source>
        <dbReference type="Proteomes" id="UP000295444"/>
    </source>
</evidence>
<dbReference type="RefSeq" id="WP_133851737.1">
    <property type="nucleotide sequence ID" value="NZ_SNXZ01000004.1"/>
</dbReference>
<dbReference type="OrthoDB" id="9805356at2"/>
<sequence length="84" mass="9145">MPKPNGAQIRKRRIERGLTTAQLAARVGFTNEGSMRNIEGRSDATSEIKLHRIARELGVAVKEILADDDIGVIGSGVLHEVTPR</sequence>
<protein>
    <recommendedName>
        <fullName evidence="1">HTH cro/C1-type domain-containing protein</fullName>
    </recommendedName>
</protein>
<dbReference type="InterPro" id="IPR010982">
    <property type="entry name" value="Lambda_DNA-bd_dom_sf"/>
</dbReference>
<dbReference type="Gene3D" id="1.10.260.40">
    <property type="entry name" value="lambda repressor-like DNA-binding domains"/>
    <property type="match status" value="1"/>
</dbReference>
<dbReference type="SUPFAM" id="SSF47413">
    <property type="entry name" value="lambda repressor-like DNA-binding domains"/>
    <property type="match status" value="1"/>
</dbReference>
<dbReference type="GO" id="GO:0003677">
    <property type="term" value="F:DNA binding"/>
    <property type="evidence" value="ECO:0007669"/>
    <property type="project" value="InterPro"/>
</dbReference>
<dbReference type="PROSITE" id="PS50943">
    <property type="entry name" value="HTH_CROC1"/>
    <property type="match status" value="1"/>
</dbReference>
<dbReference type="CDD" id="cd00093">
    <property type="entry name" value="HTH_XRE"/>
    <property type="match status" value="1"/>
</dbReference>